<feature type="transmembrane region" description="Helical" evidence="1">
    <location>
        <begin position="20"/>
        <end position="39"/>
    </location>
</feature>
<dbReference type="Proteomes" id="UP000242763">
    <property type="component" value="Unassembled WGS sequence"/>
</dbReference>
<keyword evidence="4" id="KW-1185">Reference proteome</keyword>
<dbReference type="OrthoDB" id="7630116at2"/>
<evidence type="ECO:0000256" key="1">
    <source>
        <dbReference type="SAM" id="Phobius"/>
    </source>
</evidence>
<accession>A0A1I3HRH5</accession>
<keyword evidence="1" id="KW-0812">Transmembrane</keyword>
<evidence type="ECO:0000313" key="4">
    <source>
        <dbReference type="Proteomes" id="UP000242763"/>
    </source>
</evidence>
<dbReference type="RefSeq" id="WP_091517769.1">
    <property type="nucleotide sequence ID" value="NZ_FORF01000001.1"/>
</dbReference>
<organism evidence="3 4">
    <name type="scientific">Aquamicrobium aerolatum DSM 21857</name>
    <dbReference type="NCBI Taxonomy" id="1121003"/>
    <lineage>
        <taxon>Bacteria</taxon>
        <taxon>Pseudomonadati</taxon>
        <taxon>Pseudomonadota</taxon>
        <taxon>Alphaproteobacteria</taxon>
        <taxon>Hyphomicrobiales</taxon>
        <taxon>Phyllobacteriaceae</taxon>
        <taxon>Aerobium</taxon>
    </lineage>
</organism>
<evidence type="ECO:0000313" key="3">
    <source>
        <dbReference type="EMBL" id="SFI38262.1"/>
    </source>
</evidence>
<reference evidence="4" key="1">
    <citation type="submission" date="2016-10" db="EMBL/GenBank/DDBJ databases">
        <authorList>
            <person name="Varghese N."/>
            <person name="Submissions S."/>
        </authorList>
    </citation>
    <scope>NUCLEOTIDE SEQUENCE [LARGE SCALE GENOMIC DNA]</scope>
    <source>
        <strain evidence="4">DSM 21857</strain>
    </source>
</reference>
<gene>
    <name evidence="3" type="ORF">SAMN03080618_00321</name>
</gene>
<protein>
    <submittedName>
        <fullName evidence="3">Uncharacterized membrane protein</fullName>
    </submittedName>
</protein>
<dbReference type="AlphaFoldDB" id="A0A1I3HRH5"/>
<dbReference type="Pfam" id="PF13400">
    <property type="entry name" value="Tad"/>
    <property type="match status" value="1"/>
</dbReference>
<keyword evidence="1" id="KW-0472">Membrane</keyword>
<name>A0A1I3HRH5_9HYPH</name>
<sequence length="572" mass="59867">MENRIMRAFRRLGRDTSGQFALLTAFMTPVAIILAAFAVDAGSLYVEKREAQGRVDLAAITAAANLSRASEAARLTMSDNGVTSIVTAQADAYGKPVFSSGIADDQIVAVTGNYRGAPGIAPELRFVAGAEPRNAVKVTYKTTGTRYFASSIIPTPEIIVEAIGESSSWASFSIGSRLLDLRNEGLINQLLGGLLGSNINLSLMDYKALLGANISLLGFLDALAIETGITAGSYTQVLDAEVTMGQISRALSNSSGLPADARMVAGRLAQKTSASNAPRIRLADFLNLGDTGGQILQANVQQLGLDFNVMELVTGSALVAGKGKHVTLNLGATVPGLLATRVTLLVGEPPQYSWIAVGTLGQLVRTAQTRLTIVAEIGGLLGANIRIPLYLELAYGEAQLREVTCPDGNPDNARVVIDARPGVANLYLAEVDPSKISGFANPAPRSPANLLHVPVVVTVSAQAHAEIGNMAYTPLTFTRQDRDNKVVKKVSTTQLTGALTHSLLSSLDPKVTALGIVQVGLNLGSNVAFLVGRSAGSIDALLTEVLGLLGIAIGEVDIRVYRASCGRAVLVQ</sequence>
<evidence type="ECO:0000259" key="2">
    <source>
        <dbReference type="Pfam" id="PF13400"/>
    </source>
</evidence>
<dbReference type="InterPro" id="IPR028087">
    <property type="entry name" value="Tad_N"/>
</dbReference>
<dbReference type="EMBL" id="FORF01000001">
    <property type="protein sequence ID" value="SFI38262.1"/>
    <property type="molecule type" value="Genomic_DNA"/>
</dbReference>
<keyword evidence="1" id="KW-1133">Transmembrane helix</keyword>
<feature type="domain" description="Putative Flp pilus-assembly TadG-like N-terminal" evidence="2">
    <location>
        <begin position="18"/>
        <end position="64"/>
    </location>
</feature>
<proteinExistence type="predicted"/>
<dbReference type="STRING" id="1121003.SAMN03080618_00321"/>